<dbReference type="Pfam" id="PF00480">
    <property type="entry name" value="ROK"/>
    <property type="match status" value="1"/>
</dbReference>
<organism evidence="2 3">
    <name type="scientific">Streptomyces beijiangensis</name>
    <dbReference type="NCBI Taxonomy" id="163361"/>
    <lineage>
        <taxon>Bacteria</taxon>
        <taxon>Bacillati</taxon>
        <taxon>Actinomycetota</taxon>
        <taxon>Actinomycetes</taxon>
        <taxon>Kitasatosporales</taxon>
        <taxon>Streptomycetaceae</taxon>
        <taxon>Streptomyces</taxon>
    </lineage>
</organism>
<name>A0A939F7G8_9ACTN</name>
<dbReference type="Gene3D" id="3.30.420.40">
    <property type="match status" value="2"/>
</dbReference>
<dbReference type="SUPFAM" id="SSF46785">
    <property type="entry name" value="Winged helix' DNA-binding domain"/>
    <property type="match status" value="1"/>
</dbReference>
<dbReference type="EMBL" id="JAFLRJ010000136">
    <property type="protein sequence ID" value="MBO0513099.1"/>
    <property type="molecule type" value="Genomic_DNA"/>
</dbReference>
<evidence type="ECO:0000313" key="2">
    <source>
        <dbReference type="EMBL" id="MBO0513099.1"/>
    </source>
</evidence>
<protein>
    <submittedName>
        <fullName evidence="2">ROK family protein</fullName>
    </submittedName>
</protein>
<dbReference type="AlphaFoldDB" id="A0A939F7G8"/>
<evidence type="ECO:0000313" key="3">
    <source>
        <dbReference type="Proteomes" id="UP000664167"/>
    </source>
</evidence>
<comment type="similarity">
    <text evidence="1">Belongs to the ROK (NagC/XylR) family.</text>
</comment>
<dbReference type="PANTHER" id="PTHR18964">
    <property type="entry name" value="ROK (REPRESSOR, ORF, KINASE) FAMILY"/>
    <property type="match status" value="1"/>
</dbReference>
<dbReference type="RefSeq" id="WP_206962533.1">
    <property type="nucleotide sequence ID" value="NZ_BAAAJJ010000008.1"/>
</dbReference>
<evidence type="ECO:0000256" key="1">
    <source>
        <dbReference type="ARBA" id="ARBA00006479"/>
    </source>
</evidence>
<dbReference type="Gene3D" id="1.10.10.10">
    <property type="entry name" value="Winged helix-like DNA-binding domain superfamily/Winged helix DNA-binding domain"/>
    <property type="match status" value="1"/>
</dbReference>
<accession>A0A939F7G8</accession>
<comment type="caution">
    <text evidence="2">The sequence shown here is derived from an EMBL/GenBank/DDBJ whole genome shotgun (WGS) entry which is preliminary data.</text>
</comment>
<reference evidence="2" key="1">
    <citation type="submission" date="2021-03" db="EMBL/GenBank/DDBJ databases">
        <title>Streptomyces poriferae sp. nov., a novel marine sponge-derived Actinobacteria species with anti-MRSA activity.</title>
        <authorList>
            <person name="Sandoval-Powers M."/>
            <person name="Kralova S."/>
            <person name="Nguyen G.-S."/>
            <person name="Fawwal D."/>
            <person name="Degnes K."/>
            <person name="Klinkenberg G."/>
            <person name="Sletta H."/>
            <person name="Wentzel A."/>
            <person name="Liles M.R."/>
        </authorList>
    </citation>
    <scope>NUCLEOTIDE SEQUENCE</scope>
    <source>
        <strain evidence="2">DSM 41794</strain>
    </source>
</reference>
<dbReference type="Proteomes" id="UP000664167">
    <property type="component" value="Unassembled WGS sequence"/>
</dbReference>
<gene>
    <name evidence="2" type="ORF">J0695_15000</name>
</gene>
<dbReference type="PANTHER" id="PTHR18964:SF149">
    <property type="entry name" value="BIFUNCTIONAL UDP-N-ACETYLGLUCOSAMINE 2-EPIMERASE_N-ACETYLMANNOSAMINE KINASE"/>
    <property type="match status" value="1"/>
</dbReference>
<dbReference type="InterPro" id="IPR043129">
    <property type="entry name" value="ATPase_NBD"/>
</dbReference>
<dbReference type="InterPro" id="IPR036390">
    <property type="entry name" value="WH_DNA-bd_sf"/>
</dbReference>
<proteinExistence type="inferred from homology"/>
<dbReference type="InterPro" id="IPR000600">
    <property type="entry name" value="ROK"/>
</dbReference>
<sequence length="401" mass="41630">MNGHDDPTASSTSVLRIMNERALFEQLLRHGPVSRPQLAAATGLSKPTISVALADLERVGVVRSVGLATGGTGRAAQLYEIHPQAGWVMAFDVGRSFVRVALATLTGETVVRRDVRSRARSAVGLLAQLGLLTQEITEEAGITPDAVTYTVFGTPGTHDQATGALRLAPNLPGWNRPGSVDRLRTVTGSPFLVENDINLAALGEQAHGLGGDVDDFVFMSIGTGIGMGVVLGGRLHRGAQRAAGEISYLPFGESDPLAAGAVSRRRGLLESVASADAVVAVARRFGMSGRISAKRIFDAARAGDATALRVVEAEADHLAHALASVIAVLDPELVVLGGGIGAHGGELLVAPVRERLGDLVPLRPPRIEASALGDGAVVLGALATGLRHARDLVFQRALAVD</sequence>
<dbReference type="InterPro" id="IPR036388">
    <property type="entry name" value="WH-like_DNA-bd_sf"/>
</dbReference>
<dbReference type="SUPFAM" id="SSF53067">
    <property type="entry name" value="Actin-like ATPase domain"/>
    <property type="match status" value="1"/>
</dbReference>
<dbReference type="InterPro" id="IPR011991">
    <property type="entry name" value="ArsR-like_HTH"/>
</dbReference>
<dbReference type="CDD" id="cd00090">
    <property type="entry name" value="HTH_ARSR"/>
    <property type="match status" value="1"/>
</dbReference>
<keyword evidence="3" id="KW-1185">Reference proteome</keyword>